<dbReference type="PROSITE" id="PS51194">
    <property type="entry name" value="HELICASE_CTER"/>
    <property type="match status" value="1"/>
</dbReference>
<dbReference type="InterPro" id="IPR036670">
    <property type="entry name" value="SecA_X-link_sf"/>
</dbReference>
<dbReference type="Pfam" id="PF01043">
    <property type="entry name" value="SecA_PP_bind"/>
    <property type="match status" value="1"/>
</dbReference>
<dbReference type="SUPFAM" id="SSF52540">
    <property type="entry name" value="P-loop containing nucleoside triphosphate hydrolases"/>
    <property type="match status" value="2"/>
</dbReference>
<dbReference type="GO" id="GO:0017038">
    <property type="term" value="P:protein import"/>
    <property type="evidence" value="ECO:0007669"/>
    <property type="project" value="InterPro"/>
</dbReference>
<feature type="binding site" evidence="12">
    <location>
        <begin position="104"/>
        <end position="108"/>
    </location>
    <ligand>
        <name>ATP</name>
        <dbReference type="ChEBI" id="CHEBI:30616"/>
    </ligand>
</feature>
<comment type="subcellular location">
    <subcellularLocation>
        <location evidence="12">Cell membrane</location>
        <topology evidence="12">Peripheral membrane protein</topology>
        <orientation evidence="12">Cytoplasmic side</orientation>
    </subcellularLocation>
    <subcellularLocation>
        <location evidence="12">Cytoplasm</location>
    </subcellularLocation>
    <subcellularLocation>
        <location evidence="1">Membrane</location>
        <topology evidence="1">Peripheral membrane protein</topology>
    </subcellularLocation>
    <text evidence="12">Distribution is 50-50.</text>
</comment>
<feature type="compositionally biased region" description="Polar residues" evidence="14">
    <location>
        <begin position="892"/>
        <end position="901"/>
    </location>
</feature>
<evidence type="ECO:0000256" key="12">
    <source>
        <dbReference type="HAMAP-Rule" id="MF_01382"/>
    </source>
</evidence>
<evidence type="ECO:0000256" key="7">
    <source>
        <dbReference type="ARBA" id="ARBA00022840"/>
    </source>
</evidence>
<dbReference type="InterPro" id="IPR044722">
    <property type="entry name" value="SecA_SF2_C"/>
</dbReference>
<dbReference type="InterPro" id="IPR011116">
    <property type="entry name" value="SecA_Wing/Scaffold"/>
</dbReference>
<dbReference type="PROSITE" id="PS51192">
    <property type="entry name" value="HELICASE_ATP_BIND_1"/>
    <property type="match status" value="1"/>
</dbReference>
<dbReference type="InterPro" id="IPR014018">
    <property type="entry name" value="SecA_motor_DEAD"/>
</dbReference>
<dbReference type="SUPFAM" id="SSF81767">
    <property type="entry name" value="Pre-protein crosslinking domain of SecA"/>
    <property type="match status" value="1"/>
</dbReference>
<evidence type="ECO:0000256" key="5">
    <source>
        <dbReference type="ARBA" id="ARBA00022490"/>
    </source>
</evidence>
<dbReference type="GO" id="GO:0005829">
    <property type="term" value="C:cytosol"/>
    <property type="evidence" value="ECO:0007669"/>
    <property type="project" value="TreeGrafter"/>
</dbReference>
<dbReference type="InterPro" id="IPR036266">
    <property type="entry name" value="SecA_Wing/Scaffold_sf"/>
</dbReference>
<comment type="similarity">
    <text evidence="2 12 13">Belongs to the SecA family.</text>
</comment>
<dbReference type="GO" id="GO:0008564">
    <property type="term" value="F:protein-exporting ATPase activity"/>
    <property type="evidence" value="ECO:0007669"/>
    <property type="project" value="UniProtKB-EC"/>
</dbReference>
<dbReference type="PRINTS" id="PR00906">
    <property type="entry name" value="SECA"/>
</dbReference>
<dbReference type="EC" id="7.4.2.8" evidence="12"/>
<dbReference type="FunFam" id="3.40.50.300:FF:000113">
    <property type="entry name" value="Preprotein translocase subunit SecA"/>
    <property type="match status" value="1"/>
</dbReference>
<feature type="compositionally biased region" description="Basic residues" evidence="14">
    <location>
        <begin position="934"/>
        <end position="944"/>
    </location>
</feature>
<feature type="domain" description="Helicase C-terminal" evidence="16">
    <location>
        <begin position="418"/>
        <end position="623"/>
    </location>
</feature>
<dbReference type="InterPro" id="IPR000185">
    <property type="entry name" value="SecA"/>
</dbReference>
<dbReference type="SMART" id="SM00958">
    <property type="entry name" value="SecA_PP_bind"/>
    <property type="match status" value="1"/>
</dbReference>
<dbReference type="Proteomes" id="UP001230065">
    <property type="component" value="Unassembled WGS sequence"/>
</dbReference>
<dbReference type="AlphaFoldDB" id="A0AAW8LEQ9"/>
<dbReference type="GO" id="GO:0031522">
    <property type="term" value="C:cell envelope Sec protein transport complex"/>
    <property type="evidence" value="ECO:0007669"/>
    <property type="project" value="TreeGrafter"/>
</dbReference>
<dbReference type="NCBIfam" id="NF009538">
    <property type="entry name" value="PRK12904.1"/>
    <property type="match status" value="1"/>
</dbReference>
<evidence type="ECO:0000256" key="14">
    <source>
        <dbReference type="SAM" id="MobiDB-lite"/>
    </source>
</evidence>
<dbReference type="EMBL" id="JAMZMF010000016">
    <property type="protein sequence ID" value="MDR0178434.1"/>
    <property type="molecule type" value="Genomic_DNA"/>
</dbReference>
<feature type="region of interest" description="Disordered" evidence="14">
    <location>
        <begin position="878"/>
        <end position="944"/>
    </location>
</feature>
<dbReference type="NCBIfam" id="TIGR00963">
    <property type="entry name" value="secA"/>
    <property type="match status" value="1"/>
</dbReference>
<dbReference type="GO" id="GO:0005886">
    <property type="term" value="C:plasma membrane"/>
    <property type="evidence" value="ECO:0007669"/>
    <property type="project" value="UniProtKB-SubCell"/>
</dbReference>
<dbReference type="GO" id="GO:0005524">
    <property type="term" value="F:ATP binding"/>
    <property type="evidence" value="ECO:0007669"/>
    <property type="project" value="UniProtKB-UniRule"/>
</dbReference>
<sequence>MSIVDRILRIGEGRTLKKLDAIADQVEALADEYSELSDAELREMTDELKERYQDGGESLDDLLPEAFATVVEAADRVLGMRPYHVQIMGGAALHRGNIAEMKTGEGKTLVATMPSYLRALTGKGVHVVTVNDYLAEYQSDLMGRVHRFLGLTTGCILVGQTPAERREQYACDITYGTNNEFGFDYLRDNMAQRPEDLVQRGHAFVIVDEVDSILIDEARTPLIISGPASGDVNKWYKEFATISERLRAGKDYEVDEKKRTVGVLAAGIERVEDYLGVDNLYESENTPLIGFLNNAIKAKELFHRDKDYIVRDGEVLIVDEHTGRVLPGRRYNEGMHQAIEAKERVEIKAENQTLATITLQNYFRLYPEGSRSGMTGTAETEAAEFAGTYKIGVVPIPTNKPMIRQDQPDLVYTTVEAKLDAVVDDIAERHELGQPVLVGTTSVEKSEILSERLREQGIPHEVLNAKQHAREAAVVAMAGRKGAVTVATNMAGRGTDIMLGGNAEHIAVSALKEAGLDPEENAEEYEKAWPQALAAAKEACRAEHDEVVELGGLYVLGTERHESRRIDNQLRGRSGRQGDPGESRFYLSMEDDLMRMFASGLAQRIMSSGAYPDDVPLESKMVTRGIAGAQRQVESRNYEIRKNVLKYDDVMTEQREKVYSERRQVLDGEDLEPQIEAFRAQAVTSIVEAGTAEGRPDEWDLDALWGELGRLYPVGLTQDEVVEALGGKNALTSERLIEELTEDVAVAYEDAEARIEANALAHVQLGEDPMRTLERRILLAVVDKRWREHLYEMDYLKEGIGLRAMAQRDPLVEYANEGARMFRAMMEGIREETVEQIFANVARFDAAAQRAAEDGTVEAAQAVAKANATAAAGIRVGQAGGQGRGTVLGDTGQASMEQRVTYSGPSESGEEETSGASSRRASRSGADSGGNRAERRRSRKKRRH</sequence>
<feature type="binding site" evidence="12">
    <location>
        <position position="86"/>
    </location>
    <ligand>
        <name>ATP</name>
        <dbReference type="ChEBI" id="CHEBI:30616"/>
    </ligand>
</feature>
<evidence type="ECO:0000313" key="19">
    <source>
        <dbReference type="Proteomes" id="UP001230065"/>
    </source>
</evidence>
<evidence type="ECO:0000256" key="3">
    <source>
        <dbReference type="ARBA" id="ARBA00022448"/>
    </source>
</evidence>
<dbReference type="InterPro" id="IPR020937">
    <property type="entry name" value="SecA_CS"/>
</dbReference>
<dbReference type="InterPro" id="IPR014001">
    <property type="entry name" value="Helicase_ATP-bd"/>
</dbReference>
<evidence type="ECO:0000256" key="4">
    <source>
        <dbReference type="ARBA" id="ARBA00022475"/>
    </source>
</evidence>
<dbReference type="SMART" id="SM00957">
    <property type="entry name" value="SecA_DEAD"/>
    <property type="match status" value="1"/>
</dbReference>
<comment type="caution">
    <text evidence="18">The sequence shown here is derived from an EMBL/GenBank/DDBJ whole genome shotgun (WGS) entry which is preliminary data.</text>
</comment>
<dbReference type="CDD" id="cd18803">
    <property type="entry name" value="SF2_C_secA"/>
    <property type="match status" value="1"/>
</dbReference>
<dbReference type="PANTHER" id="PTHR30612">
    <property type="entry name" value="SECA INNER MEMBRANE COMPONENT OF SEC PROTEIN SECRETION SYSTEM"/>
    <property type="match status" value="1"/>
</dbReference>
<dbReference type="CDD" id="cd17928">
    <property type="entry name" value="DEXDc_SecA"/>
    <property type="match status" value="1"/>
</dbReference>
<keyword evidence="5 12" id="KW-0963">Cytoplasm</keyword>
<dbReference type="HAMAP" id="MF_01382">
    <property type="entry name" value="SecA"/>
    <property type="match status" value="1"/>
</dbReference>
<name>A0AAW8LEQ9_9ACTO</name>
<feature type="domain" description="Helicase ATP-binding" evidence="15">
    <location>
        <begin position="88"/>
        <end position="246"/>
    </location>
</feature>
<protein>
    <recommendedName>
        <fullName evidence="12 13">Protein translocase subunit SecA</fullName>
        <ecNumber evidence="12">7.4.2.8</ecNumber>
    </recommendedName>
</protein>
<feature type="binding site" evidence="12">
    <location>
        <position position="496"/>
    </location>
    <ligand>
        <name>ATP</name>
        <dbReference type="ChEBI" id="CHEBI:30616"/>
    </ligand>
</feature>
<keyword evidence="8 12" id="KW-0653">Protein transport</keyword>
<dbReference type="Gene3D" id="3.90.1440.10">
    <property type="entry name" value="SecA, preprotein cross-linking domain"/>
    <property type="match status" value="1"/>
</dbReference>
<evidence type="ECO:0000256" key="9">
    <source>
        <dbReference type="ARBA" id="ARBA00022967"/>
    </source>
</evidence>
<dbReference type="PANTHER" id="PTHR30612:SF0">
    <property type="entry name" value="CHLOROPLAST PROTEIN-TRANSPORTING ATPASE"/>
    <property type="match status" value="1"/>
</dbReference>
<evidence type="ECO:0000256" key="10">
    <source>
        <dbReference type="ARBA" id="ARBA00023010"/>
    </source>
</evidence>
<dbReference type="Gene3D" id="1.10.3060.10">
    <property type="entry name" value="Helical scaffold and wing domains of SecA"/>
    <property type="match status" value="1"/>
</dbReference>
<gene>
    <name evidence="12 18" type="primary">secA</name>
    <name evidence="18" type="ORF">RF687_10800</name>
</gene>
<dbReference type="FunFam" id="3.90.1440.10:FF:000002">
    <property type="entry name" value="Protein translocase subunit SecA"/>
    <property type="match status" value="1"/>
</dbReference>
<dbReference type="Gene3D" id="3.40.50.300">
    <property type="entry name" value="P-loop containing nucleotide triphosphate hydrolases"/>
    <property type="match status" value="2"/>
</dbReference>
<dbReference type="GO" id="GO:0006605">
    <property type="term" value="P:protein targeting"/>
    <property type="evidence" value="ECO:0007669"/>
    <property type="project" value="UniProtKB-UniRule"/>
</dbReference>
<evidence type="ECO:0000259" key="16">
    <source>
        <dbReference type="PROSITE" id="PS51194"/>
    </source>
</evidence>
<feature type="domain" description="SecA family profile" evidence="17">
    <location>
        <begin position="1"/>
        <end position="618"/>
    </location>
</feature>
<evidence type="ECO:0000259" key="17">
    <source>
        <dbReference type="PROSITE" id="PS51196"/>
    </source>
</evidence>
<dbReference type="FunFam" id="3.40.50.300:FF:000334">
    <property type="entry name" value="Protein translocase subunit SecA"/>
    <property type="match status" value="1"/>
</dbReference>
<dbReference type="Pfam" id="PF07516">
    <property type="entry name" value="SecA_SW"/>
    <property type="match status" value="1"/>
</dbReference>
<keyword evidence="9 12" id="KW-1278">Translocase</keyword>
<evidence type="ECO:0000313" key="18">
    <source>
        <dbReference type="EMBL" id="MDR0178434.1"/>
    </source>
</evidence>
<evidence type="ECO:0000256" key="8">
    <source>
        <dbReference type="ARBA" id="ARBA00022927"/>
    </source>
</evidence>
<dbReference type="SUPFAM" id="SSF81886">
    <property type="entry name" value="Helical scaffold and wing domains of SecA"/>
    <property type="match status" value="1"/>
</dbReference>
<comment type="catalytic activity">
    <reaction evidence="12">
        <text>ATP + H2O + cellular proteinSide 1 = ADP + phosphate + cellular proteinSide 2.</text>
        <dbReference type="EC" id="7.4.2.8"/>
    </reaction>
</comment>
<dbReference type="Pfam" id="PF07517">
    <property type="entry name" value="SecA_DEAD"/>
    <property type="match status" value="1"/>
</dbReference>
<feature type="compositionally biased region" description="Low complexity" evidence="14">
    <location>
        <begin position="914"/>
        <end position="931"/>
    </location>
</feature>
<dbReference type="PROSITE" id="PS01312">
    <property type="entry name" value="SECA"/>
    <property type="match status" value="1"/>
</dbReference>
<evidence type="ECO:0000256" key="13">
    <source>
        <dbReference type="RuleBase" id="RU003874"/>
    </source>
</evidence>
<keyword evidence="3 12" id="KW-0813">Transport</keyword>
<evidence type="ECO:0000256" key="6">
    <source>
        <dbReference type="ARBA" id="ARBA00022741"/>
    </source>
</evidence>
<evidence type="ECO:0000256" key="11">
    <source>
        <dbReference type="ARBA" id="ARBA00023136"/>
    </source>
</evidence>
<keyword evidence="11 12" id="KW-0472">Membrane</keyword>
<evidence type="ECO:0000259" key="15">
    <source>
        <dbReference type="PROSITE" id="PS51192"/>
    </source>
</evidence>
<dbReference type="Pfam" id="PF21090">
    <property type="entry name" value="P-loop_SecA"/>
    <property type="match status" value="1"/>
</dbReference>
<dbReference type="InterPro" id="IPR027417">
    <property type="entry name" value="P-loop_NTPase"/>
</dbReference>
<dbReference type="RefSeq" id="WP_308680298.1">
    <property type="nucleotide sequence ID" value="NZ_CAUVMB010000014.1"/>
</dbReference>
<reference evidence="18" key="1">
    <citation type="submission" date="2022-06" db="EMBL/GenBank/DDBJ databases">
        <title>Draft Genome Sequences of Three Actinomyces oris Strains, Isolated from Healthy Human Feces.</title>
        <authorList>
            <person name="Ye Y."/>
            <person name="Liu C."/>
            <person name="Zhao J."/>
            <person name="Xu J."/>
            <person name="Huang H."/>
            <person name="Wang B."/>
            <person name="Wei J."/>
            <person name="Jing X."/>
        </authorList>
    </citation>
    <scope>NUCLEOTIDE SEQUENCE</scope>
    <source>
        <strain evidence="18">CNGBCC1803727</strain>
    </source>
</reference>
<keyword evidence="4 12" id="KW-1003">Cell membrane</keyword>
<evidence type="ECO:0000256" key="1">
    <source>
        <dbReference type="ARBA" id="ARBA00004170"/>
    </source>
</evidence>
<dbReference type="GO" id="GO:0065002">
    <property type="term" value="P:intracellular protein transmembrane transport"/>
    <property type="evidence" value="ECO:0007669"/>
    <property type="project" value="UniProtKB-UniRule"/>
</dbReference>
<comment type="subunit">
    <text evidence="12">Monomer and homodimer. Part of the essential Sec protein translocation apparatus which comprises SecA, SecYEG and auxiliary proteins SecDF. Other proteins may also be involved.</text>
</comment>
<dbReference type="InterPro" id="IPR001650">
    <property type="entry name" value="Helicase_C-like"/>
</dbReference>
<proteinExistence type="inferred from homology"/>
<keyword evidence="7 12" id="KW-0067">ATP-binding</keyword>
<evidence type="ECO:0000256" key="2">
    <source>
        <dbReference type="ARBA" id="ARBA00007650"/>
    </source>
</evidence>
<dbReference type="PROSITE" id="PS51196">
    <property type="entry name" value="SECA_MOTOR_DEAD"/>
    <property type="match status" value="1"/>
</dbReference>
<dbReference type="GO" id="GO:0043952">
    <property type="term" value="P:protein transport by the Sec complex"/>
    <property type="evidence" value="ECO:0007669"/>
    <property type="project" value="UniProtKB-ARBA"/>
</dbReference>
<keyword evidence="10 12" id="KW-0811">Translocation</keyword>
<comment type="function">
    <text evidence="12">Part of the Sec protein translocase complex. Interacts with the SecYEG preprotein conducting channel. Has a central role in coupling the hydrolysis of ATP to the transfer of proteins into and across the cell membrane, serving as an ATP-driven molecular motor driving the stepwise translocation of polypeptide chains across the membrane.</text>
</comment>
<dbReference type="InterPro" id="IPR011130">
    <property type="entry name" value="SecA_preprotein_X-link_dom"/>
</dbReference>
<keyword evidence="6 12" id="KW-0547">Nucleotide-binding</keyword>
<organism evidence="18 19">
    <name type="scientific">Actinomyces oris</name>
    <dbReference type="NCBI Taxonomy" id="544580"/>
    <lineage>
        <taxon>Bacteria</taxon>
        <taxon>Bacillati</taxon>
        <taxon>Actinomycetota</taxon>
        <taxon>Actinomycetes</taxon>
        <taxon>Actinomycetales</taxon>
        <taxon>Actinomycetaceae</taxon>
        <taxon>Actinomyces</taxon>
    </lineage>
</organism>
<dbReference type="InterPro" id="IPR011115">
    <property type="entry name" value="SecA_DEAD"/>
</dbReference>
<accession>A0AAW8LEQ9</accession>